<dbReference type="EC" id="3.6.1.23" evidence="2"/>
<dbReference type="PANTHER" id="PTHR11241">
    <property type="entry name" value="DEOXYURIDINE 5'-TRIPHOSPHATE NUCLEOTIDOHYDROLASE"/>
    <property type="match status" value="1"/>
</dbReference>
<protein>
    <recommendedName>
        <fullName evidence="2">dUTP diphosphatase</fullName>
        <ecNumber evidence="2">3.6.1.23</ecNumber>
    </recommendedName>
</protein>
<evidence type="ECO:0000313" key="7">
    <source>
        <dbReference type="EMBL" id="EFL95917.1"/>
    </source>
</evidence>
<dbReference type="GO" id="GO:0006226">
    <property type="term" value="P:dUMP biosynthetic process"/>
    <property type="evidence" value="ECO:0007669"/>
    <property type="project" value="InterPro"/>
</dbReference>
<dbReference type="InterPro" id="IPR029054">
    <property type="entry name" value="dUTPase-like"/>
</dbReference>
<evidence type="ECO:0000256" key="2">
    <source>
        <dbReference type="ARBA" id="ARBA00012379"/>
    </source>
</evidence>
<dbReference type="Proteomes" id="UP000004470">
    <property type="component" value="Unassembled WGS sequence"/>
</dbReference>
<dbReference type="SUPFAM" id="SSF51283">
    <property type="entry name" value="dUTPase-like"/>
    <property type="match status" value="1"/>
</dbReference>
<dbReference type="GO" id="GO:0004170">
    <property type="term" value="F:dUTP diphosphatase activity"/>
    <property type="evidence" value="ECO:0007669"/>
    <property type="project" value="UniProtKB-EC"/>
</dbReference>
<dbReference type="Gene3D" id="2.70.40.10">
    <property type="match status" value="1"/>
</dbReference>
<keyword evidence="8" id="KW-1185">Reference proteome</keyword>
<dbReference type="GO" id="GO:0046081">
    <property type="term" value="P:dUTP catabolic process"/>
    <property type="evidence" value="ECO:0007669"/>
    <property type="project" value="InterPro"/>
</dbReference>
<dbReference type="AlphaFoldDB" id="E0NFM3"/>
<dbReference type="InterPro" id="IPR033704">
    <property type="entry name" value="dUTPase_trimeric"/>
</dbReference>
<evidence type="ECO:0000256" key="4">
    <source>
        <dbReference type="ARBA" id="ARBA00023080"/>
    </source>
</evidence>
<comment type="caution">
    <text evidence="7">The sequence shown here is derived from an EMBL/GenBank/DDBJ whole genome shotgun (WGS) entry which is preliminary data.</text>
</comment>
<evidence type="ECO:0000313" key="8">
    <source>
        <dbReference type="Proteomes" id="UP000004470"/>
    </source>
</evidence>
<evidence type="ECO:0000259" key="6">
    <source>
        <dbReference type="Pfam" id="PF00692"/>
    </source>
</evidence>
<comment type="catalytic activity">
    <reaction evidence="5">
        <text>dUTP + H2O = dUMP + diphosphate + H(+)</text>
        <dbReference type="Rhea" id="RHEA:10248"/>
        <dbReference type="ChEBI" id="CHEBI:15377"/>
        <dbReference type="ChEBI" id="CHEBI:15378"/>
        <dbReference type="ChEBI" id="CHEBI:33019"/>
        <dbReference type="ChEBI" id="CHEBI:61555"/>
        <dbReference type="ChEBI" id="CHEBI:246422"/>
        <dbReference type="EC" id="3.6.1.23"/>
    </reaction>
</comment>
<feature type="domain" description="dUTPase-like" evidence="6">
    <location>
        <begin position="96"/>
        <end position="201"/>
    </location>
</feature>
<dbReference type="GO" id="GO:0000287">
    <property type="term" value="F:magnesium ion binding"/>
    <property type="evidence" value="ECO:0007669"/>
    <property type="project" value="InterPro"/>
</dbReference>
<dbReference type="InterPro" id="IPR036157">
    <property type="entry name" value="dUTPase-like_sf"/>
</dbReference>
<organism evidence="7 8">
    <name type="scientific">Pediococcus acidilactici DSM 20284</name>
    <dbReference type="NCBI Taxonomy" id="862514"/>
    <lineage>
        <taxon>Bacteria</taxon>
        <taxon>Bacillati</taxon>
        <taxon>Bacillota</taxon>
        <taxon>Bacilli</taxon>
        <taxon>Lactobacillales</taxon>
        <taxon>Lactobacillaceae</taxon>
        <taxon>Pediococcus</taxon>
        <taxon>Pediococcus acidilactici group</taxon>
    </lineage>
</organism>
<gene>
    <name evidence="7" type="primary">dut</name>
    <name evidence="7" type="ORF">HMPREF0623_0953</name>
</gene>
<dbReference type="eggNOG" id="COG0756">
    <property type="taxonomic scope" value="Bacteria"/>
</dbReference>
<evidence type="ECO:0000256" key="5">
    <source>
        <dbReference type="ARBA" id="ARBA00047686"/>
    </source>
</evidence>
<evidence type="ECO:0000256" key="1">
    <source>
        <dbReference type="ARBA" id="ARBA00006581"/>
    </source>
</evidence>
<accession>E0NFM3</accession>
<sequence>MITEIYVYKFLDTTDNEINIIGRNDMKRGFEIVSSYEGQGLHLPQRQTKAAAGYDFEAARDFTLPSIWKMDFIKVLWAVRHQEEVSPAQQQLAQAALKPYLVPTGIKAYMADDEYLMLANRSSNPLKRGLILPNGVGIVDADYYNNSGNEGEIFFQLINYGITDITIKKGERIGQGIFMNYLTADGETGDLQTRTGGFGSTKR</sequence>
<evidence type="ECO:0000256" key="3">
    <source>
        <dbReference type="ARBA" id="ARBA00022801"/>
    </source>
</evidence>
<keyword evidence="3 7" id="KW-0378">Hydrolase</keyword>
<dbReference type="HOGENOM" id="CLU_068508_0_0_9"/>
<dbReference type="Pfam" id="PF00692">
    <property type="entry name" value="dUTPase"/>
    <property type="match status" value="1"/>
</dbReference>
<keyword evidence="4" id="KW-0546">Nucleotide metabolism</keyword>
<name>E0NFM3_PEDAC</name>
<dbReference type="InterPro" id="IPR008181">
    <property type="entry name" value="dUTPase"/>
</dbReference>
<dbReference type="EMBL" id="AEEG01000003">
    <property type="protein sequence ID" value="EFL95917.1"/>
    <property type="molecule type" value="Genomic_DNA"/>
</dbReference>
<comment type="similarity">
    <text evidence="1">Belongs to the dUTPase family.</text>
</comment>
<dbReference type="CDD" id="cd07557">
    <property type="entry name" value="trimeric_dUTPase"/>
    <property type="match status" value="1"/>
</dbReference>
<reference evidence="7" key="1">
    <citation type="submission" date="2010-07" db="EMBL/GenBank/DDBJ databases">
        <authorList>
            <person name="Muzny D."/>
            <person name="Qin X."/>
            <person name="Deng J."/>
            <person name="Jiang H."/>
            <person name="Liu Y."/>
            <person name="Qu J."/>
            <person name="Song X.-Z."/>
            <person name="Zhang L."/>
            <person name="Thornton R."/>
            <person name="Coyle M."/>
            <person name="Francisco L."/>
            <person name="Jackson L."/>
            <person name="Javaid M."/>
            <person name="Korchina V."/>
            <person name="Kovar C."/>
            <person name="Mata R."/>
            <person name="Mathew T."/>
            <person name="Ngo R."/>
            <person name="Nguyen L."/>
            <person name="Nguyen N."/>
            <person name="Okwuonu G."/>
            <person name="Ongeri F."/>
            <person name="Pham C."/>
            <person name="Simmons D."/>
            <person name="Wilczek-Boney K."/>
            <person name="Hale W."/>
            <person name="Jakkamsetti A."/>
            <person name="Pham P."/>
            <person name="Ruth R."/>
            <person name="San Lucas F."/>
            <person name="Warren J."/>
            <person name="Zhang J."/>
            <person name="Zhao Z."/>
            <person name="Zhou C."/>
            <person name="Zhu D."/>
            <person name="Lee S."/>
            <person name="Bess C."/>
            <person name="Blankenburg K."/>
            <person name="Forbes L."/>
            <person name="Fu Q."/>
            <person name="Gubbala S."/>
            <person name="Hirani K."/>
            <person name="Jayaseelan J.C."/>
            <person name="Lara F."/>
            <person name="Munidasa M."/>
            <person name="Palculict T."/>
            <person name="Patil S."/>
            <person name="Pu L.-L."/>
            <person name="Saada N."/>
            <person name="Tang L."/>
            <person name="Weissenberger G."/>
            <person name="Zhu Y."/>
            <person name="Hemphill L."/>
            <person name="Shang Y."/>
            <person name="Youmans B."/>
            <person name="Ayvaz T."/>
            <person name="Ross M."/>
            <person name="Santibanez J."/>
            <person name="Aqrawi P."/>
            <person name="Gross S."/>
            <person name="Joshi V."/>
            <person name="Fowler G."/>
            <person name="Nazareth L."/>
            <person name="Reid J."/>
            <person name="Worley K."/>
            <person name="Petrosino J."/>
            <person name="Highlander S."/>
            <person name="Gibbs R."/>
        </authorList>
    </citation>
    <scope>NUCLEOTIDE SEQUENCE [LARGE SCALE GENOMIC DNA]</scope>
    <source>
        <strain evidence="7">DSM 20284</strain>
    </source>
</reference>
<dbReference type="PANTHER" id="PTHR11241:SF0">
    <property type="entry name" value="DEOXYURIDINE 5'-TRIPHOSPHATE NUCLEOTIDOHYDROLASE"/>
    <property type="match status" value="1"/>
</dbReference>
<proteinExistence type="inferred from homology"/>